<evidence type="ECO:0000313" key="2">
    <source>
        <dbReference type="Proteomes" id="UP000268857"/>
    </source>
</evidence>
<sequence>MLFKIRIGQIAQNLRSLRRIKQTYKDVLIALILCFIIIACTSTSKLESSSLTQLSNDNTVLKIWWDKGFTLEEDEALQKLVKRWEQKTGNKIKLSFYNDDELAQKSQRALRAGVPPDLMISLIAERQLNPRLAWAGKLADLSDVIEPVKSFYSKAVLEAVHLYNNVDKKRSYYAIPIHQATIQIFYWRDLIKQVGRKESDIPKDWVGFWEFWKQVQVDLRRQQKKEIYGLGFPFSVGASDTYYLFEQILEAYDVQILDTKGQLRVDDPEVRQGIIDSLDWYAKFYQEDYVPPEAVKWLNPDNNRNLLNRVVVMTPNPTLSIPSAVRQDDDTYRNNLGTIVFPNKPNASSMRHLVTLKEVVLFAQSQNQKIAKDFLTYLIQPEVMGDYLKAAGGRNFPVLKPIWKDPFWTNPADPHISTVAKTLTDGQTRLFYSTQNPAYSLVLEENVWGKALNRIIADGLSPEQAADEIIARIKQIFEQWQQAI</sequence>
<dbReference type="InterPro" id="IPR006059">
    <property type="entry name" value="SBP"/>
</dbReference>
<dbReference type="PANTHER" id="PTHR43649:SF12">
    <property type="entry name" value="DIACETYLCHITOBIOSE BINDING PROTEIN DASA"/>
    <property type="match status" value="1"/>
</dbReference>
<protein>
    <submittedName>
        <fullName evidence="1">ABC transporter substrate-binding protein</fullName>
    </submittedName>
</protein>
<dbReference type="PANTHER" id="PTHR43649">
    <property type="entry name" value="ARABINOSE-BINDING PROTEIN-RELATED"/>
    <property type="match status" value="1"/>
</dbReference>
<reference evidence="1 2" key="1">
    <citation type="journal article" date="2019" name="Genome Biol. Evol.">
        <title>Day and night: Metabolic profiles and evolutionary relationships of six axenic non-marine cyanobacteria.</title>
        <authorList>
            <person name="Will S.E."/>
            <person name="Henke P."/>
            <person name="Boedeker C."/>
            <person name="Huang S."/>
            <person name="Brinkmann H."/>
            <person name="Rohde M."/>
            <person name="Jarek M."/>
            <person name="Friedl T."/>
            <person name="Seufert S."/>
            <person name="Schumacher M."/>
            <person name="Overmann J."/>
            <person name="Neumann-Schaal M."/>
            <person name="Petersen J."/>
        </authorList>
    </citation>
    <scope>NUCLEOTIDE SEQUENCE [LARGE SCALE GENOMIC DNA]</scope>
    <source>
        <strain evidence="1 2">PCC 6912</strain>
    </source>
</reference>
<accession>A0A3S0ZGY9</accession>
<dbReference type="Gene3D" id="3.40.190.10">
    <property type="entry name" value="Periplasmic binding protein-like II"/>
    <property type="match status" value="1"/>
</dbReference>
<name>A0A3S0ZGY9_CHLFR</name>
<dbReference type="EMBL" id="RSCJ01000043">
    <property type="protein sequence ID" value="RUR72712.1"/>
    <property type="molecule type" value="Genomic_DNA"/>
</dbReference>
<comment type="caution">
    <text evidence="1">The sequence shown here is derived from an EMBL/GenBank/DDBJ whole genome shotgun (WGS) entry which is preliminary data.</text>
</comment>
<gene>
    <name evidence="1" type="ORF">PCC6912_60870</name>
</gene>
<dbReference type="OrthoDB" id="8871943at2"/>
<proteinExistence type="predicted"/>
<organism evidence="1 2">
    <name type="scientific">Chlorogloeopsis fritschii PCC 6912</name>
    <dbReference type="NCBI Taxonomy" id="211165"/>
    <lineage>
        <taxon>Bacteria</taxon>
        <taxon>Bacillati</taxon>
        <taxon>Cyanobacteriota</taxon>
        <taxon>Cyanophyceae</taxon>
        <taxon>Nostocales</taxon>
        <taxon>Chlorogloeopsidaceae</taxon>
        <taxon>Chlorogloeopsis</taxon>
    </lineage>
</organism>
<dbReference type="STRING" id="211165.GCA_000317285_02244"/>
<dbReference type="SUPFAM" id="SSF53850">
    <property type="entry name" value="Periplasmic binding protein-like II"/>
    <property type="match status" value="1"/>
</dbReference>
<keyword evidence="2" id="KW-1185">Reference proteome</keyword>
<dbReference type="AlphaFoldDB" id="A0A3S0ZGY9"/>
<dbReference type="Pfam" id="PF13416">
    <property type="entry name" value="SBP_bac_8"/>
    <property type="match status" value="1"/>
</dbReference>
<dbReference type="RefSeq" id="WP_016878822.1">
    <property type="nucleotide sequence ID" value="NZ_CP170746.1"/>
</dbReference>
<dbReference type="InterPro" id="IPR050490">
    <property type="entry name" value="Bact_solute-bd_prot1"/>
</dbReference>
<evidence type="ECO:0000313" key="1">
    <source>
        <dbReference type="EMBL" id="RUR72712.1"/>
    </source>
</evidence>
<dbReference type="Proteomes" id="UP000268857">
    <property type="component" value="Unassembled WGS sequence"/>
</dbReference>